<proteinExistence type="inferred from homology"/>
<dbReference type="Gene3D" id="1.20.1270.10">
    <property type="match status" value="1"/>
</dbReference>
<reference evidence="4" key="2">
    <citation type="journal article" date="2014" name="ISME J.">
        <title>Microbial stratification in low pH oxic and suboxic macroscopic growths along an acid mine drainage.</title>
        <authorList>
            <person name="Mendez-Garcia C."/>
            <person name="Mesa V."/>
            <person name="Sprenger R.R."/>
            <person name="Richter M."/>
            <person name="Diez M.S."/>
            <person name="Solano J."/>
            <person name="Bargiela R."/>
            <person name="Golyshina O.V."/>
            <person name="Manteca A."/>
            <person name="Ramos J.L."/>
            <person name="Gallego J.R."/>
            <person name="Llorente I."/>
            <person name="Martins Dos Santos V.A."/>
            <person name="Jensen O.N."/>
            <person name="Pelaez A.I."/>
            <person name="Sanchez J."/>
            <person name="Ferrer M."/>
        </authorList>
    </citation>
    <scope>NUCLEOTIDE SEQUENCE</scope>
</reference>
<accession>T1BFJ2</accession>
<dbReference type="AlphaFoldDB" id="T1BFJ2"/>
<dbReference type="GO" id="GO:0005524">
    <property type="term" value="F:ATP binding"/>
    <property type="evidence" value="ECO:0007669"/>
    <property type="project" value="UniProtKB-KW"/>
</dbReference>
<dbReference type="Gene3D" id="2.60.34.10">
    <property type="entry name" value="Substrate Binding Domain Of DNAk, Chain A, domain 1"/>
    <property type="match status" value="1"/>
</dbReference>
<keyword evidence="3" id="KW-0067">ATP-binding</keyword>
<dbReference type="GO" id="GO:0140662">
    <property type="term" value="F:ATP-dependent protein folding chaperone"/>
    <property type="evidence" value="ECO:0007669"/>
    <property type="project" value="InterPro"/>
</dbReference>
<dbReference type="FunFam" id="2.60.34.10:FF:000012">
    <property type="entry name" value="Heat shock 70 kDa protein"/>
    <property type="match status" value="1"/>
</dbReference>
<reference evidence="4" key="1">
    <citation type="submission" date="2013-08" db="EMBL/GenBank/DDBJ databases">
        <authorList>
            <person name="Mendez C."/>
            <person name="Richter M."/>
            <person name="Ferrer M."/>
            <person name="Sanchez J."/>
        </authorList>
    </citation>
    <scope>NUCLEOTIDE SEQUENCE</scope>
</reference>
<dbReference type="PANTHER" id="PTHR19375">
    <property type="entry name" value="HEAT SHOCK PROTEIN 70KDA"/>
    <property type="match status" value="1"/>
</dbReference>
<keyword evidence="4" id="KW-0346">Stress response</keyword>
<dbReference type="Pfam" id="PF00012">
    <property type="entry name" value="HSP70"/>
    <property type="match status" value="1"/>
</dbReference>
<name>T1BFJ2_9ZZZZ</name>
<comment type="similarity">
    <text evidence="1">Belongs to the heat shock protein 70 family.</text>
</comment>
<sequence length="173" mass="19248">TKLIERNTTIPTRKSQTFTTAADNQPTVEIRVYQGERPMASDNVELGSFLLSGIPPASRGVPQIEVTFDIDANGILNVSAKDQASGKKQGITIQAPNKLSKDEVQRMVQQAEEFAEEDRKKALRVEARNLAESLAYEAERTVRESRSKLSESEVSEIETKTKELRDLLARDDA</sequence>
<keyword evidence="2" id="KW-0547">Nucleotide-binding</keyword>
<evidence type="ECO:0000256" key="1">
    <source>
        <dbReference type="ARBA" id="ARBA00007381"/>
    </source>
</evidence>
<dbReference type="InterPro" id="IPR013126">
    <property type="entry name" value="Hsp_70_fam"/>
</dbReference>
<evidence type="ECO:0000313" key="4">
    <source>
        <dbReference type="EMBL" id="EQD52915.1"/>
    </source>
</evidence>
<evidence type="ECO:0000256" key="2">
    <source>
        <dbReference type="ARBA" id="ARBA00022741"/>
    </source>
</evidence>
<dbReference type="InterPro" id="IPR029048">
    <property type="entry name" value="HSP70_C_sf"/>
</dbReference>
<feature type="non-terminal residue" evidence="4">
    <location>
        <position position="1"/>
    </location>
</feature>
<evidence type="ECO:0000256" key="3">
    <source>
        <dbReference type="ARBA" id="ARBA00022840"/>
    </source>
</evidence>
<organism evidence="4">
    <name type="scientific">mine drainage metagenome</name>
    <dbReference type="NCBI Taxonomy" id="410659"/>
    <lineage>
        <taxon>unclassified sequences</taxon>
        <taxon>metagenomes</taxon>
        <taxon>ecological metagenomes</taxon>
    </lineage>
</organism>
<protein>
    <submittedName>
        <fullName evidence="4">Heat shock protein 70</fullName>
    </submittedName>
</protein>
<feature type="non-terminal residue" evidence="4">
    <location>
        <position position="173"/>
    </location>
</feature>
<dbReference type="InterPro" id="IPR029047">
    <property type="entry name" value="HSP70_peptide-bd_sf"/>
</dbReference>
<gene>
    <name evidence="4" type="ORF">B2A_06393</name>
</gene>
<dbReference type="SUPFAM" id="SSF100920">
    <property type="entry name" value="Heat shock protein 70kD (HSP70), peptide-binding domain"/>
    <property type="match status" value="1"/>
</dbReference>
<comment type="caution">
    <text evidence="4">The sequence shown here is derived from an EMBL/GenBank/DDBJ whole genome shotgun (WGS) entry which is preliminary data.</text>
</comment>
<dbReference type="EMBL" id="AUZZ01004520">
    <property type="protein sequence ID" value="EQD52915.1"/>
    <property type="molecule type" value="Genomic_DNA"/>
</dbReference>